<feature type="region of interest" description="Disordered" evidence="6">
    <location>
        <begin position="175"/>
        <end position="199"/>
    </location>
</feature>
<evidence type="ECO:0000256" key="1">
    <source>
        <dbReference type="ARBA" id="ARBA00022679"/>
    </source>
</evidence>
<evidence type="ECO:0000256" key="5">
    <source>
        <dbReference type="PROSITE-ProRule" id="PRU10141"/>
    </source>
</evidence>
<feature type="binding site" evidence="5">
    <location>
        <position position="51"/>
    </location>
    <ligand>
        <name>ATP</name>
        <dbReference type="ChEBI" id="CHEBI:30616"/>
    </ligand>
</feature>
<comment type="caution">
    <text evidence="8">The sequence shown here is derived from an EMBL/GenBank/DDBJ whole genome shotgun (WGS) entry which is preliminary data.</text>
</comment>
<protein>
    <submittedName>
        <fullName evidence="8">Serine/threonine-protein kinase</fullName>
    </submittedName>
</protein>
<dbReference type="GO" id="GO:0005524">
    <property type="term" value="F:ATP binding"/>
    <property type="evidence" value="ECO:0007669"/>
    <property type="project" value="UniProtKB-UniRule"/>
</dbReference>
<sequence length="416" mass="44322">MSRRIAWRLFGEPSETVKIGRFRVGETLGQGGMGVVYAADDEQLDRRVALKVIRPEVVARAPGEHGRLVREARALARLSHPNVVQVFEVGEHAGVVFIVMELVPGTTMAHWLAGAPRQSEDILRRFVEAAHGLAAAHRAGIVHRDFKPANALVGEDGRVRIVDFGLARGERLADRTVTTASESEDSASSATATTGSLAGTPAYMSPEQLVGAACDARSDQFSFCVALYEALHGSRPFTVEAILACAQAGGRAPVLPHAKHMPRWLCRLLTRGLALRAEDRYPAMTRLIAEIEGALGRRRRARMFALGVPAMIAAAVAGHQLSPASAEFIGCPAPEAALVGVWDDAGRAAVATAIATTAAPFAPTVRDRVVEALDVYAGVWARARHDACQSSVTPGDQSRPRLEGGFAVSRGRATLS</sequence>
<dbReference type="GO" id="GO:0004674">
    <property type="term" value="F:protein serine/threonine kinase activity"/>
    <property type="evidence" value="ECO:0007669"/>
    <property type="project" value="TreeGrafter"/>
</dbReference>
<gene>
    <name evidence="8" type="ORF">OV079_29080</name>
</gene>
<dbReference type="AlphaFoldDB" id="A0A9X3ESX1"/>
<proteinExistence type="predicted"/>
<dbReference type="PANTHER" id="PTHR43289:SF6">
    <property type="entry name" value="SERINE_THREONINE-PROTEIN KINASE NEKL-3"/>
    <property type="match status" value="1"/>
</dbReference>
<dbReference type="RefSeq" id="WP_267772212.1">
    <property type="nucleotide sequence ID" value="NZ_JAPNKE010000002.1"/>
</dbReference>
<organism evidence="8 9">
    <name type="scientific">Nannocystis pusilla</name>
    <dbReference type="NCBI Taxonomy" id="889268"/>
    <lineage>
        <taxon>Bacteria</taxon>
        <taxon>Pseudomonadati</taxon>
        <taxon>Myxococcota</taxon>
        <taxon>Polyangia</taxon>
        <taxon>Nannocystales</taxon>
        <taxon>Nannocystaceae</taxon>
        <taxon>Nannocystis</taxon>
    </lineage>
</organism>
<dbReference type="Gene3D" id="1.10.510.10">
    <property type="entry name" value="Transferase(Phosphotransferase) domain 1"/>
    <property type="match status" value="1"/>
</dbReference>
<dbReference type="Gene3D" id="3.30.200.20">
    <property type="entry name" value="Phosphorylase Kinase, domain 1"/>
    <property type="match status" value="1"/>
</dbReference>
<dbReference type="Pfam" id="PF00069">
    <property type="entry name" value="Pkinase"/>
    <property type="match status" value="1"/>
</dbReference>
<evidence type="ECO:0000259" key="7">
    <source>
        <dbReference type="PROSITE" id="PS50011"/>
    </source>
</evidence>
<feature type="compositionally biased region" description="Low complexity" evidence="6">
    <location>
        <begin position="178"/>
        <end position="199"/>
    </location>
</feature>
<dbReference type="InterPro" id="IPR017441">
    <property type="entry name" value="Protein_kinase_ATP_BS"/>
</dbReference>
<dbReference type="CDD" id="cd14014">
    <property type="entry name" value="STKc_PknB_like"/>
    <property type="match status" value="1"/>
</dbReference>
<feature type="region of interest" description="Disordered" evidence="6">
    <location>
        <begin position="390"/>
        <end position="416"/>
    </location>
</feature>
<dbReference type="SUPFAM" id="SSF56112">
    <property type="entry name" value="Protein kinase-like (PK-like)"/>
    <property type="match status" value="1"/>
</dbReference>
<keyword evidence="2 5" id="KW-0547">Nucleotide-binding</keyword>
<dbReference type="InterPro" id="IPR000719">
    <property type="entry name" value="Prot_kinase_dom"/>
</dbReference>
<dbReference type="InterPro" id="IPR011009">
    <property type="entry name" value="Kinase-like_dom_sf"/>
</dbReference>
<keyword evidence="1" id="KW-0808">Transferase</keyword>
<dbReference type="PROSITE" id="PS00107">
    <property type="entry name" value="PROTEIN_KINASE_ATP"/>
    <property type="match status" value="1"/>
</dbReference>
<dbReference type="PANTHER" id="PTHR43289">
    <property type="entry name" value="MITOGEN-ACTIVATED PROTEIN KINASE KINASE KINASE 20-RELATED"/>
    <property type="match status" value="1"/>
</dbReference>
<keyword evidence="9" id="KW-1185">Reference proteome</keyword>
<evidence type="ECO:0000313" key="8">
    <source>
        <dbReference type="EMBL" id="MCY1009547.1"/>
    </source>
</evidence>
<accession>A0A9X3ESX1</accession>
<dbReference type="PROSITE" id="PS50011">
    <property type="entry name" value="PROTEIN_KINASE_DOM"/>
    <property type="match status" value="1"/>
</dbReference>
<keyword evidence="3 8" id="KW-0418">Kinase</keyword>
<dbReference type="EMBL" id="JAPNKE010000002">
    <property type="protein sequence ID" value="MCY1009547.1"/>
    <property type="molecule type" value="Genomic_DNA"/>
</dbReference>
<feature type="domain" description="Protein kinase" evidence="7">
    <location>
        <begin position="22"/>
        <end position="295"/>
    </location>
</feature>
<dbReference type="Proteomes" id="UP001150924">
    <property type="component" value="Unassembled WGS sequence"/>
</dbReference>
<evidence type="ECO:0000256" key="2">
    <source>
        <dbReference type="ARBA" id="ARBA00022741"/>
    </source>
</evidence>
<evidence type="ECO:0000256" key="6">
    <source>
        <dbReference type="SAM" id="MobiDB-lite"/>
    </source>
</evidence>
<name>A0A9X3ESX1_9BACT</name>
<evidence type="ECO:0000256" key="4">
    <source>
        <dbReference type="ARBA" id="ARBA00022840"/>
    </source>
</evidence>
<evidence type="ECO:0000256" key="3">
    <source>
        <dbReference type="ARBA" id="ARBA00022777"/>
    </source>
</evidence>
<evidence type="ECO:0000313" key="9">
    <source>
        <dbReference type="Proteomes" id="UP001150924"/>
    </source>
</evidence>
<keyword evidence="4 5" id="KW-0067">ATP-binding</keyword>
<reference evidence="8" key="1">
    <citation type="submission" date="2022-11" db="EMBL/GenBank/DDBJ databases">
        <title>Minimal conservation of predation-associated metabolite biosynthetic gene clusters underscores biosynthetic potential of Myxococcota including descriptions for ten novel species: Archangium lansinium sp. nov., Myxococcus landrumus sp. nov., Nannocystis bai.</title>
        <authorList>
            <person name="Ahearne A."/>
            <person name="Stevens C."/>
            <person name="Phillips K."/>
        </authorList>
    </citation>
    <scope>NUCLEOTIDE SEQUENCE</scope>
    <source>
        <strain evidence="8">Na p29</strain>
    </source>
</reference>